<keyword evidence="3" id="KW-1185">Reference proteome</keyword>
<dbReference type="EMBL" id="BAAAVI010000035">
    <property type="protein sequence ID" value="GAA2883624.1"/>
    <property type="molecule type" value="Genomic_DNA"/>
</dbReference>
<feature type="signal peptide" evidence="1">
    <location>
        <begin position="1"/>
        <end position="18"/>
    </location>
</feature>
<dbReference type="InterPro" id="IPR051200">
    <property type="entry name" value="Host-pathogen_enzymatic-act"/>
</dbReference>
<organism evidence="2 3">
    <name type="scientific">Streptosporangium fragile</name>
    <dbReference type="NCBI Taxonomy" id="46186"/>
    <lineage>
        <taxon>Bacteria</taxon>
        <taxon>Bacillati</taxon>
        <taxon>Actinomycetota</taxon>
        <taxon>Actinomycetes</taxon>
        <taxon>Streptosporangiales</taxon>
        <taxon>Streptosporangiaceae</taxon>
        <taxon>Streptosporangium</taxon>
    </lineage>
</organism>
<dbReference type="Gene3D" id="2.130.10.10">
    <property type="entry name" value="YVTN repeat-like/Quinoprotein amine dehydrogenase"/>
    <property type="match status" value="2"/>
</dbReference>
<evidence type="ECO:0000313" key="3">
    <source>
        <dbReference type="Proteomes" id="UP001500831"/>
    </source>
</evidence>
<reference evidence="3" key="1">
    <citation type="journal article" date="2019" name="Int. J. Syst. Evol. Microbiol.">
        <title>The Global Catalogue of Microorganisms (GCM) 10K type strain sequencing project: providing services to taxonomists for standard genome sequencing and annotation.</title>
        <authorList>
            <consortium name="The Broad Institute Genomics Platform"/>
            <consortium name="The Broad Institute Genome Sequencing Center for Infectious Disease"/>
            <person name="Wu L."/>
            <person name="Ma J."/>
        </authorList>
    </citation>
    <scope>NUCLEOTIDE SEQUENCE [LARGE SCALE GENOMIC DNA]</scope>
    <source>
        <strain evidence="3">JCM 6242</strain>
    </source>
</reference>
<sequence>MRASPVKSVILLSVAALAAALVGPAAAPQASAADRRTSAREVLLVGNAKGGTVSFLDAATYRNLGSLNAVPDLAERLRAMNPVERAGYETVNRIQGYRKLVDDMALSPDGRTLYVSRGNLSDAVAFDVASGRMLWRYKIEGFKADHAALSPDGTRFIVSATTASAAQVLDTATGRLVTNIPTGTYPHANDYSPDGRFLYNSSIGITSLPRALNALKGARQLTIVDGATLKVLKKYTFEYGIRPAVFTPDNRTMYTQFSYLNGLAEVDLTTGKVTRRVELPFSEAGRRLPVDDYPQNSAHHGMAMSGDGGGLCVAGTIDDYVAIVDRPGLTARGYVHYDTGSLPYWTTTSADGRRCFVSLSERNEISVVDYGTAREVARVPVGDFPQRERLGRVPEDVIASLDPAGG</sequence>
<accession>A0ABP6IHI4</accession>
<evidence type="ECO:0000313" key="2">
    <source>
        <dbReference type="EMBL" id="GAA2883624.1"/>
    </source>
</evidence>
<dbReference type="RefSeq" id="WP_344975389.1">
    <property type="nucleotide sequence ID" value="NZ_BAAAVI010000035.1"/>
</dbReference>
<evidence type="ECO:0000256" key="1">
    <source>
        <dbReference type="SAM" id="SignalP"/>
    </source>
</evidence>
<comment type="caution">
    <text evidence="2">The sequence shown here is derived from an EMBL/GenBank/DDBJ whole genome shotgun (WGS) entry which is preliminary data.</text>
</comment>
<protein>
    <submittedName>
        <fullName evidence="2">YncE family protein</fullName>
    </submittedName>
</protein>
<feature type="chain" id="PRO_5046415117" evidence="1">
    <location>
        <begin position="19"/>
        <end position="406"/>
    </location>
</feature>
<name>A0ABP6IHI4_9ACTN</name>
<dbReference type="PANTHER" id="PTHR47197:SF3">
    <property type="entry name" value="DIHYDRO-HEME D1 DEHYDROGENASE"/>
    <property type="match status" value="1"/>
</dbReference>
<dbReference type="InterPro" id="IPR015943">
    <property type="entry name" value="WD40/YVTN_repeat-like_dom_sf"/>
</dbReference>
<keyword evidence="1" id="KW-0732">Signal</keyword>
<gene>
    <name evidence="2" type="ORF">GCM10010517_46880</name>
</gene>
<dbReference type="PANTHER" id="PTHR47197">
    <property type="entry name" value="PROTEIN NIRF"/>
    <property type="match status" value="1"/>
</dbReference>
<dbReference type="Proteomes" id="UP001500831">
    <property type="component" value="Unassembled WGS sequence"/>
</dbReference>
<dbReference type="SUPFAM" id="SSF50974">
    <property type="entry name" value="Nitrous oxide reductase, N-terminal domain"/>
    <property type="match status" value="1"/>
</dbReference>
<proteinExistence type="predicted"/>
<dbReference type="InterPro" id="IPR011045">
    <property type="entry name" value="N2O_reductase_N"/>
</dbReference>